<feature type="domain" description="YvbJ-like NTF2-like" evidence="1">
    <location>
        <begin position="2"/>
        <end position="108"/>
    </location>
</feature>
<proteinExistence type="predicted"/>
<evidence type="ECO:0000259" key="1">
    <source>
        <dbReference type="Pfam" id="PF25155"/>
    </source>
</evidence>
<reference evidence="2 3" key="1">
    <citation type="submission" date="2017-09" db="EMBL/GenBank/DDBJ databases">
        <title>Large-scale bioinformatics analysis of Bacillus genomes uncovers conserved roles of natural products in bacterial physiology.</title>
        <authorList>
            <consortium name="Agbiome Team Llc"/>
            <person name="Bleich R.M."/>
            <person name="Grubbs K.J."/>
            <person name="Santa Maria K.C."/>
            <person name="Allen S.E."/>
            <person name="Farag S."/>
            <person name="Shank E.A."/>
            <person name="Bowers A."/>
        </authorList>
    </citation>
    <scope>NUCLEOTIDE SEQUENCE [LARGE SCALE GENOMIC DNA]</scope>
    <source>
        <strain evidence="2 3">AFS009893</strain>
    </source>
</reference>
<feature type="non-terminal residue" evidence="2">
    <location>
        <position position="1"/>
    </location>
</feature>
<evidence type="ECO:0000313" key="2">
    <source>
        <dbReference type="EMBL" id="PEM61485.1"/>
    </source>
</evidence>
<evidence type="ECO:0000313" key="3">
    <source>
        <dbReference type="Proteomes" id="UP000219775"/>
    </source>
</evidence>
<dbReference type="EMBL" id="NUDP01000197">
    <property type="protein sequence ID" value="PEM61485.1"/>
    <property type="molecule type" value="Genomic_DNA"/>
</dbReference>
<dbReference type="AlphaFoldDB" id="A0A2A8BXA4"/>
<gene>
    <name evidence="2" type="ORF">CN613_27925</name>
</gene>
<comment type="caution">
    <text evidence="2">The sequence shown here is derived from an EMBL/GenBank/DDBJ whole genome shotgun (WGS) entry which is preliminary data.</text>
</comment>
<accession>A0A2A8BXA4</accession>
<name>A0A2A8BXA4_9BACI</name>
<sequence>IYGDANVKQSIEPFTTATEKYKKEQADIFATNAKGFALTFKGTLVKSYLNKETVEIVSNGKGYPVLKMEGKAMYHLPAGQYSPEKDQYSDVTVEALYDKEQKVWKVDTAYITQGFMSSQPNVNEESKYIIRCAK</sequence>
<protein>
    <recommendedName>
        <fullName evidence="1">YvbJ-like NTF2-like domain-containing protein</fullName>
    </recommendedName>
</protein>
<dbReference type="Proteomes" id="UP000219775">
    <property type="component" value="Unassembled WGS sequence"/>
</dbReference>
<dbReference type="InterPro" id="IPR056902">
    <property type="entry name" value="NTF2_YvbJ"/>
</dbReference>
<organism evidence="2 3">
    <name type="scientific">Bacillus pseudomycoides</name>
    <dbReference type="NCBI Taxonomy" id="64104"/>
    <lineage>
        <taxon>Bacteria</taxon>
        <taxon>Bacillati</taxon>
        <taxon>Bacillota</taxon>
        <taxon>Bacilli</taxon>
        <taxon>Bacillales</taxon>
        <taxon>Bacillaceae</taxon>
        <taxon>Bacillus</taxon>
        <taxon>Bacillus cereus group</taxon>
    </lineage>
</organism>
<dbReference type="Pfam" id="PF25155">
    <property type="entry name" value="NTF2_YvbJ"/>
    <property type="match status" value="1"/>
</dbReference>